<keyword evidence="3" id="KW-1185">Reference proteome</keyword>
<dbReference type="OrthoDB" id="4357148at2759"/>
<feature type="compositionally biased region" description="Basic and acidic residues" evidence="1">
    <location>
        <begin position="30"/>
        <end position="43"/>
    </location>
</feature>
<evidence type="ECO:0000256" key="1">
    <source>
        <dbReference type="SAM" id="MobiDB-lite"/>
    </source>
</evidence>
<dbReference type="RefSeq" id="XP_022581825.1">
    <property type="nucleotide sequence ID" value="XM_022726442.1"/>
</dbReference>
<feature type="compositionally biased region" description="Basic and acidic residues" evidence="1">
    <location>
        <begin position="1"/>
        <end position="15"/>
    </location>
</feature>
<evidence type="ECO:0000313" key="2">
    <source>
        <dbReference type="EMBL" id="OJJ47315.1"/>
    </source>
</evidence>
<dbReference type="Proteomes" id="UP000184188">
    <property type="component" value="Unassembled WGS sequence"/>
</dbReference>
<evidence type="ECO:0000313" key="3">
    <source>
        <dbReference type="Proteomes" id="UP000184188"/>
    </source>
</evidence>
<name>A0A1L9SJI1_9EURO</name>
<dbReference type="AlphaFoldDB" id="A0A1L9SJI1"/>
<feature type="region of interest" description="Disordered" evidence="1">
    <location>
        <begin position="1"/>
        <end position="123"/>
    </location>
</feature>
<proteinExistence type="predicted"/>
<accession>A0A1L9SJI1</accession>
<gene>
    <name evidence="2" type="ORF">ASPZODRAFT_15997</name>
</gene>
<dbReference type="VEuPathDB" id="FungiDB:ASPZODRAFT_15997"/>
<sequence>MSNVAEREAEDAYERENDESPVPGTVQDDTYVRETDPSIRDKVPVVGDNEDYDEPMQPPYSNSDAQLADDENEAIDPSNIIDERLRHARPRTKNGYDEGLGEDDLPEGVRQGDVGVSGTTRIS</sequence>
<dbReference type="EMBL" id="KV878341">
    <property type="protein sequence ID" value="OJJ47315.1"/>
    <property type="molecule type" value="Genomic_DNA"/>
</dbReference>
<reference evidence="3" key="1">
    <citation type="journal article" date="2017" name="Genome Biol.">
        <title>Comparative genomics reveals high biological diversity and specific adaptations in the industrially and medically important fungal genus Aspergillus.</title>
        <authorList>
            <person name="de Vries R.P."/>
            <person name="Riley R."/>
            <person name="Wiebenga A."/>
            <person name="Aguilar-Osorio G."/>
            <person name="Amillis S."/>
            <person name="Uchima C.A."/>
            <person name="Anderluh G."/>
            <person name="Asadollahi M."/>
            <person name="Askin M."/>
            <person name="Barry K."/>
            <person name="Battaglia E."/>
            <person name="Bayram O."/>
            <person name="Benocci T."/>
            <person name="Braus-Stromeyer S.A."/>
            <person name="Caldana C."/>
            <person name="Canovas D."/>
            <person name="Cerqueira G.C."/>
            <person name="Chen F."/>
            <person name="Chen W."/>
            <person name="Choi C."/>
            <person name="Clum A."/>
            <person name="Dos Santos R.A."/>
            <person name="Damasio A.R."/>
            <person name="Diallinas G."/>
            <person name="Emri T."/>
            <person name="Fekete E."/>
            <person name="Flipphi M."/>
            <person name="Freyberg S."/>
            <person name="Gallo A."/>
            <person name="Gournas C."/>
            <person name="Habgood R."/>
            <person name="Hainaut M."/>
            <person name="Harispe M.L."/>
            <person name="Henrissat B."/>
            <person name="Hilden K.S."/>
            <person name="Hope R."/>
            <person name="Hossain A."/>
            <person name="Karabika E."/>
            <person name="Karaffa L."/>
            <person name="Karanyi Z."/>
            <person name="Krasevec N."/>
            <person name="Kuo A."/>
            <person name="Kusch H."/>
            <person name="LaButti K."/>
            <person name="Lagendijk E.L."/>
            <person name="Lapidus A."/>
            <person name="Levasseur A."/>
            <person name="Lindquist E."/>
            <person name="Lipzen A."/>
            <person name="Logrieco A.F."/>
            <person name="MacCabe A."/>
            <person name="Maekelae M.R."/>
            <person name="Malavazi I."/>
            <person name="Melin P."/>
            <person name="Meyer V."/>
            <person name="Mielnichuk N."/>
            <person name="Miskei M."/>
            <person name="Molnar A.P."/>
            <person name="Mule G."/>
            <person name="Ngan C.Y."/>
            <person name="Orejas M."/>
            <person name="Orosz E."/>
            <person name="Ouedraogo J.P."/>
            <person name="Overkamp K.M."/>
            <person name="Park H.-S."/>
            <person name="Perrone G."/>
            <person name="Piumi F."/>
            <person name="Punt P.J."/>
            <person name="Ram A.F."/>
            <person name="Ramon A."/>
            <person name="Rauscher S."/>
            <person name="Record E."/>
            <person name="Riano-Pachon D.M."/>
            <person name="Robert V."/>
            <person name="Roehrig J."/>
            <person name="Ruller R."/>
            <person name="Salamov A."/>
            <person name="Salih N.S."/>
            <person name="Samson R.A."/>
            <person name="Sandor E."/>
            <person name="Sanguinetti M."/>
            <person name="Schuetze T."/>
            <person name="Sepcic K."/>
            <person name="Shelest E."/>
            <person name="Sherlock G."/>
            <person name="Sophianopoulou V."/>
            <person name="Squina F.M."/>
            <person name="Sun H."/>
            <person name="Susca A."/>
            <person name="Todd R.B."/>
            <person name="Tsang A."/>
            <person name="Unkles S.E."/>
            <person name="van de Wiele N."/>
            <person name="van Rossen-Uffink D."/>
            <person name="Oliveira J.V."/>
            <person name="Vesth T.C."/>
            <person name="Visser J."/>
            <person name="Yu J.-H."/>
            <person name="Zhou M."/>
            <person name="Andersen M.R."/>
            <person name="Archer D.B."/>
            <person name="Baker S.E."/>
            <person name="Benoit I."/>
            <person name="Brakhage A.A."/>
            <person name="Braus G.H."/>
            <person name="Fischer R."/>
            <person name="Frisvad J.C."/>
            <person name="Goldman G.H."/>
            <person name="Houbraken J."/>
            <person name="Oakley B."/>
            <person name="Pocsi I."/>
            <person name="Scazzocchio C."/>
            <person name="Seiboth B."/>
            <person name="vanKuyk P.A."/>
            <person name="Wortman J."/>
            <person name="Dyer P.S."/>
            <person name="Grigoriev I.V."/>
        </authorList>
    </citation>
    <scope>NUCLEOTIDE SEQUENCE [LARGE SCALE GENOMIC DNA]</scope>
    <source>
        <strain evidence="3">CBS 506.65</strain>
    </source>
</reference>
<dbReference type="GeneID" id="34612906"/>
<protein>
    <recommendedName>
        <fullName evidence="4">Histone chaperone domain-containing protein</fullName>
    </recommendedName>
</protein>
<evidence type="ECO:0008006" key="4">
    <source>
        <dbReference type="Google" id="ProtNLM"/>
    </source>
</evidence>
<organism evidence="2 3">
    <name type="scientific">Penicilliopsis zonata CBS 506.65</name>
    <dbReference type="NCBI Taxonomy" id="1073090"/>
    <lineage>
        <taxon>Eukaryota</taxon>
        <taxon>Fungi</taxon>
        <taxon>Dikarya</taxon>
        <taxon>Ascomycota</taxon>
        <taxon>Pezizomycotina</taxon>
        <taxon>Eurotiomycetes</taxon>
        <taxon>Eurotiomycetidae</taxon>
        <taxon>Eurotiales</taxon>
        <taxon>Aspergillaceae</taxon>
        <taxon>Penicilliopsis</taxon>
    </lineage>
</organism>